<dbReference type="AlphaFoldDB" id="A0A5C0ULD6"/>
<dbReference type="InterPro" id="IPR003593">
    <property type="entry name" value="AAA+_ATPase"/>
</dbReference>
<evidence type="ECO:0000256" key="1">
    <source>
        <dbReference type="ARBA" id="ARBA00005417"/>
    </source>
</evidence>
<keyword evidence="5 8" id="KW-0067">ATP-binding</keyword>
<dbReference type="Gene3D" id="3.40.50.300">
    <property type="entry name" value="P-loop containing nucleotide triphosphate hydrolases"/>
    <property type="match status" value="1"/>
</dbReference>
<dbReference type="InterPro" id="IPR027417">
    <property type="entry name" value="P-loop_NTPase"/>
</dbReference>
<dbReference type="CDD" id="cd03230">
    <property type="entry name" value="ABC_DR_subfamily_A"/>
    <property type="match status" value="1"/>
</dbReference>
<evidence type="ECO:0000256" key="2">
    <source>
        <dbReference type="ARBA" id="ARBA00022448"/>
    </source>
</evidence>
<dbReference type="PANTHER" id="PTHR42711">
    <property type="entry name" value="ABC TRANSPORTER ATP-BINDING PROTEIN"/>
    <property type="match status" value="1"/>
</dbReference>
<keyword evidence="4" id="KW-0547">Nucleotide-binding</keyword>
<protein>
    <submittedName>
        <fullName evidence="8">ABC transporter ATP-binding protein</fullName>
    </submittedName>
</protein>
<organism evidence="8 9">
    <name type="scientific">Candidatus Sneabacter namystus</name>
    <dbReference type="NCBI Taxonomy" id="2601646"/>
    <lineage>
        <taxon>Bacteria</taxon>
        <taxon>Pseudomonadati</taxon>
        <taxon>Pseudomonadota</taxon>
        <taxon>Alphaproteobacteria</taxon>
        <taxon>Rickettsiales</taxon>
        <taxon>Rickettsiaceae</taxon>
        <taxon>Rickettsieae</taxon>
        <taxon>Candidatus Sneabacter</taxon>
    </lineage>
</organism>
<evidence type="ECO:0000256" key="4">
    <source>
        <dbReference type="ARBA" id="ARBA00022741"/>
    </source>
</evidence>
<dbReference type="GO" id="GO:0016887">
    <property type="term" value="F:ATP hydrolysis activity"/>
    <property type="evidence" value="ECO:0007669"/>
    <property type="project" value="InterPro"/>
</dbReference>
<keyword evidence="9" id="KW-1185">Reference proteome</keyword>
<comment type="function">
    <text evidence="6">Part of an ABC transporter complex. Transmembrane domains (TMD) form a pore in the inner membrane and the ATP-binding domain (NBD) is responsible for energy generation.</text>
</comment>
<name>A0A5C0ULD6_9RICK</name>
<keyword evidence="2" id="KW-0813">Transport</keyword>
<dbReference type="Proteomes" id="UP000323844">
    <property type="component" value="Chromosome"/>
</dbReference>
<sequence>MSDISRIEFSNVCKYHKKKLILNSINFSVQRGEIATFLGANGAGKTTLLSIAANLISHDKGTVTLYDNCEKNIDTITQYRKNIAFCPSRAIFDERFDIYYNIFYTALKYGLSKNVAHANTEHFIKKLDLIEYKHSHPSVLSFGYLQRFSIAKALVHKPSIIILDEPTVGLDFLAKKNLHNIMLSLKQEGKIVLLTTHDLEEAGNISDTLYIIKDGHIAHKCAGKDIASESKKLETLIEDILKEESNAR</sequence>
<feature type="domain" description="ABC transporter" evidence="7">
    <location>
        <begin position="7"/>
        <end position="239"/>
    </location>
</feature>
<reference evidence="8 9" key="1">
    <citation type="submission" date="2019-08" db="EMBL/GenBank/DDBJ databases">
        <title>Highly reduced genomes of protist endosymbionts show evolutionary convergence.</title>
        <authorList>
            <person name="George E."/>
            <person name="Husnik F."/>
            <person name="Tashyreva D."/>
            <person name="Prokopchuk G."/>
            <person name="Horak A."/>
            <person name="Kwong W.K."/>
            <person name="Lukes J."/>
            <person name="Keeling P.J."/>
        </authorList>
    </citation>
    <scope>NUCLEOTIDE SEQUENCE [LARGE SCALE GENOMIC DNA]</scope>
    <source>
        <strain evidence="8">1621</strain>
    </source>
</reference>
<dbReference type="EMBL" id="CP043312">
    <property type="protein sequence ID" value="QEK39684.1"/>
    <property type="molecule type" value="Genomic_DNA"/>
</dbReference>
<dbReference type="RefSeq" id="WP_148952045.1">
    <property type="nucleotide sequence ID" value="NZ_CP043312.1"/>
</dbReference>
<dbReference type="KEGG" id="snay:FZC37_01930"/>
<evidence type="ECO:0000256" key="6">
    <source>
        <dbReference type="ARBA" id="ARBA00024725"/>
    </source>
</evidence>
<gene>
    <name evidence="8" type="ORF">FZC37_01930</name>
</gene>
<dbReference type="OrthoDB" id="9802264at2"/>
<dbReference type="SUPFAM" id="SSF52540">
    <property type="entry name" value="P-loop containing nucleoside triphosphate hydrolases"/>
    <property type="match status" value="1"/>
</dbReference>
<dbReference type="PROSITE" id="PS50893">
    <property type="entry name" value="ABC_TRANSPORTER_2"/>
    <property type="match status" value="1"/>
</dbReference>
<dbReference type="InterPro" id="IPR003439">
    <property type="entry name" value="ABC_transporter-like_ATP-bd"/>
</dbReference>
<dbReference type="SMART" id="SM00382">
    <property type="entry name" value="AAA"/>
    <property type="match status" value="1"/>
</dbReference>
<accession>A0A5C0ULD6</accession>
<evidence type="ECO:0000256" key="3">
    <source>
        <dbReference type="ARBA" id="ARBA00022458"/>
    </source>
</evidence>
<evidence type="ECO:0000259" key="7">
    <source>
        <dbReference type="PROSITE" id="PS50893"/>
    </source>
</evidence>
<evidence type="ECO:0000313" key="9">
    <source>
        <dbReference type="Proteomes" id="UP000323844"/>
    </source>
</evidence>
<dbReference type="GO" id="GO:0005524">
    <property type="term" value="F:ATP binding"/>
    <property type="evidence" value="ECO:0007669"/>
    <property type="project" value="UniProtKB-KW"/>
</dbReference>
<evidence type="ECO:0000256" key="5">
    <source>
        <dbReference type="ARBA" id="ARBA00022840"/>
    </source>
</evidence>
<dbReference type="InterPro" id="IPR050763">
    <property type="entry name" value="ABC_transporter_ATP-binding"/>
</dbReference>
<comment type="similarity">
    <text evidence="1">Belongs to the ABC transporter superfamily.</text>
</comment>
<dbReference type="Pfam" id="PF00005">
    <property type="entry name" value="ABC_tran"/>
    <property type="match status" value="1"/>
</dbReference>
<evidence type="ECO:0000313" key="8">
    <source>
        <dbReference type="EMBL" id="QEK39684.1"/>
    </source>
</evidence>
<dbReference type="PANTHER" id="PTHR42711:SF5">
    <property type="entry name" value="ABC TRANSPORTER ATP-BINDING PROTEIN NATA"/>
    <property type="match status" value="1"/>
</dbReference>
<keyword evidence="3" id="KW-0536">Nodulation</keyword>
<proteinExistence type="inferred from homology"/>